<dbReference type="InterPro" id="IPR009078">
    <property type="entry name" value="Ferritin-like_SF"/>
</dbReference>
<gene>
    <name evidence="1" type="primary">paaC</name>
    <name evidence="1" type="ORF">L1F31_00860</name>
</gene>
<dbReference type="InterPro" id="IPR007814">
    <property type="entry name" value="PaaA_PaaC"/>
</dbReference>
<organism evidence="1 2">
    <name type="scientific">Brevibacterium spongiae</name>
    <dbReference type="NCBI Taxonomy" id="2909672"/>
    <lineage>
        <taxon>Bacteria</taxon>
        <taxon>Bacillati</taxon>
        <taxon>Actinomycetota</taxon>
        <taxon>Actinomycetes</taxon>
        <taxon>Micrococcales</taxon>
        <taxon>Brevibacteriaceae</taxon>
        <taxon>Brevibacterium</taxon>
    </lineage>
</organism>
<dbReference type="GO" id="GO:0097266">
    <property type="term" value="F:phenylacetyl-CoA 1,2-epoxidase activity"/>
    <property type="evidence" value="ECO:0007669"/>
    <property type="project" value="UniProtKB-EC"/>
</dbReference>
<evidence type="ECO:0000313" key="2">
    <source>
        <dbReference type="Proteomes" id="UP001064879"/>
    </source>
</evidence>
<dbReference type="PANTHER" id="PTHR30458:SF0">
    <property type="entry name" value="1,2-PHENYLACETYL-COA EPOXIDASE, SUBUNIT C"/>
    <property type="match status" value="1"/>
</dbReference>
<dbReference type="InterPro" id="IPR012347">
    <property type="entry name" value="Ferritin-like"/>
</dbReference>
<name>A0ABY5SP36_9MICO</name>
<sequence>MTANNEPTINVEHDEAGTNVEHDTHDNAYSGLLVNDANWAFGTDFEDPLAGVDTTVPAGVDAKDLGAYCLMLGDDALVFSQRISEWCSNAPDLEEDIALANIALDLLGQSRLLLARAAAADPELVPELPAGSPVPDEDRLAFFRNDLAFRNVRLAEVPNGDFAEAVAKILIYSTWRLSIFERLTTSRDTVLAAIAEKGVKEMSYHRDFAGRWVVTLARGTEESKSRLVKALDGLWPLWTELFETHPVEANVDEAGIGVDPAEVADEAGVILDQVFAAAGIDRPERGSLAGVGVHGNKGRDGLHTEALSKLLADMQVVAREHPEGQW</sequence>
<reference evidence="1" key="1">
    <citation type="submission" date="2022-03" db="EMBL/GenBank/DDBJ databases">
        <title>Brevibacterium spongiae sp. nov., isolated from marine sponge.</title>
        <authorList>
            <person name="Li Z."/>
            <person name="Zhang M."/>
        </authorList>
    </citation>
    <scope>NUCLEOTIDE SEQUENCE</scope>
    <source>
        <strain evidence="1">WHS-Z9</strain>
    </source>
</reference>
<dbReference type="Pfam" id="PF05138">
    <property type="entry name" value="PaaA_PaaC"/>
    <property type="match status" value="1"/>
</dbReference>
<evidence type="ECO:0000313" key="1">
    <source>
        <dbReference type="EMBL" id="UVI36247.1"/>
    </source>
</evidence>
<proteinExistence type="predicted"/>
<dbReference type="EMBL" id="CP093443">
    <property type="protein sequence ID" value="UVI36247.1"/>
    <property type="molecule type" value="Genomic_DNA"/>
</dbReference>
<dbReference type="RefSeq" id="WP_265418847.1">
    <property type="nucleotide sequence ID" value="NZ_CP093443.1"/>
</dbReference>
<accession>A0ABY5SP36</accession>
<keyword evidence="1" id="KW-0560">Oxidoreductase</keyword>
<dbReference type="NCBIfam" id="TIGR02158">
    <property type="entry name" value="PA_CoA_Oxy3"/>
    <property type="match status" value="1"/>
</dbReference>
<dbReference type="Gene3D" id="1.20.1260.10">
    <property type="match status" value="1"/>
</dbReference>
<keyword evidence="2" id="KW-1185">Reference proteome</keyword>
<dbReference type="PANTHER" id="PTHR30458">
    <property type="entry name" value="PHENYLACETIC ACID DEGRADATION PROTEIN PAA"/>
    <property type="match status" value="1"/>
</dbReference>
<dbReference type="Proteomes" id="UP001064879">
    <property type="component" value="Chromosome"/>
</dbReference>
<dbReference type="SUPFAM" id="SSF47240">
    <property type="entry name" value="Ferritin-like"/>
    <property type="match status" value="1"/>
</dbReference>
<protein>
    <submittedName>
        <fullName evidence="1">Phenylacetate-CoA oxygenase subunit PaaC</fullName>
        <ecNumber evidence="1">1.14.13.149</ecNumber>
    </submittedName>
</protein>
<dbReference type="InterPro" id="IPR052703">
    <property type="entry name" value="Aromatic_CoA_ox/epox"/>
</dbReference>
<dbReference type="InterPro" id="IPR011882">
    <property type="entry name" value="PaaC"/>
</dbReference>
<dbReference type="EC" id="1.14.13.149" evidence="1"/>